<comment type="catalytic activity">
    <reaction evidence="11 12">
        <text>uridine(1498) in 16S rRNA + S-adenosyl-L-methionine = N(3)-methyluridine(1498) in 16S rRNA + S-adenosyl-L-homocysteine + H(+)</text>
        <dbReference type="Rhea" id="RHEA:42920"/>
        <dbReference type="Rhea" id="RHEA-COMP:10283"/>
        <dbReference type="Rhea" id="RHEA-COMP:10284"/>
        <dbReference type="ChEBI" id="CHEBI:15378"/>
        <dbReference type="ChEBI" id="CHEBI:57856"/>
        <dbReference type="ChEBI" id="CHEBI:59789"/>
        <dbReference type="ChEBI" id="CHEBI:65315"/>
        <dbReference type="ChEBI" id="CHEBI:74502"/>
        <dbReference type="EC" id="2.1.1.193"/>
    </reaction>
</comment>
<dbReference type="InterPro" id="IPR006700">
    <property type="entry name" value="RsmE"/>
</dbReference>
<dbReference type="CDD" id="cd18084">
    <property type="entry name" value="RsmE-like"/>
    <property type="match status" value="1"/>
</dbReference>
<dbReference type="InterPro" id="IPR046886">
    <property type="entry name" value="RsmE_MTase_dom"/>
</dbReference>
<dbReference type="KEGG" id="eke:EK0264_02860"/>
<sequence length="241" mass="25380">MPVFYRSPLPSSDSFELDGDEGHHAARVRRVRVGERLRIADGAGTFADCVVTSVGPRSLVVDVESRGSAQRRTPSLTVAQALPKADRGTLAVELLTEAGVDEIVPWQAEHSVARWDGKEAKGVAKWAAVAREAAKQSRRVWIPSVTEPVRGRSVASLADGGRRLIVLHESAAHPIDAVSLDVDGPDVVLVVGPEGGIAPGELDALVEAGADVVRLGPEVLRTSSAGIVAATWASIALGRWS</sequence>
<keyword evidence="16" id="KW-1185">Reference proteome</keyword>
<keyword evidence="8 12" id="KW-0808">Transferase</keyword>
<evidence type="ECO:0000256" key="5">
    <source>
        <dbReference type="ARBA" id="ARBA00022490"/>
    </source>
</evidence>
<dbReference type="GO" id="GO:0070042">
    <property type="term" value="F:rRNA (uridine-N3-)-methyltransferase activity"/>
    <property type="evidence" value="ECO:0007669"/>
    <property type="project" value="TreeGrafter"/>
</dbReference>
<evidence type="ECO:0000256" key="1">
    <source>
        <dbReference type="ARBA" id="ARBA00004496"/>
    </source>
</evidence>
<dbReference type="InterPro" id="IPR029026">
    <property type="entry name" value="tRNA_m1G_MTases_N"/>
</dbReference>
<reference evidence="15 16" key="1">
    <citation type="journal article" date="2018" name="Int. J. Syst. Evol. Microbiol.">
        <title>Epidermidibacterium keratini gen. nov., sp. nov., a member of the family Sporichthyaceae, isolated from keratin epidermis.</title>
        <authorList>
            <person name="Lee D.G."/>
            <person name="Trujillo M.E."/>
            <person name="Kang S."/>
            <person name="Nam J.J."/>
            <person name="Kim Y.J."/>
        </authorList>
    </citation>
    <scope>NUCLEOTIDE SEQUENCE [LARGE SCALE GENOMIC DNA]</scope>
    <source>
        <strain evidence="15 16">EPI-7</strain>
    </source>
</reference>
<evidence type="ECO:0000256" key="9">
    <source>
        <dbReference type="ARBA" id="ARBA00022691"/>
    </source>
</evidence>
<dbReference type="GO" id="GO:0070475">
    <property type="term" value="P:rRNA base methylation"/>
    <property type="evidence" value="ECO:0007669"/>
    <property type="project" value="TreeGrafter"/>
</dbReference>
<dbReference type="NCBIfam" id="TIGR00046">
    <property type="entry name" value="RsmE family RNA methyltransferase"/>
    <property type="match status" value="1"/>
</dbReference>
<dbReference type="InterPro" id="IPR046887">
    <property type="entry name" value="RsmE_PUA-like"/>
</dbReference>
<protein>
    <recommendedName>
        <fullName evidence="4 12">Ribosomal RNA small subunit methyltransferase E</fullName>
        <ecNumber evidence="3 12">2.1.1.193</ecNumber>
    </recommendedName>
</protein>
<dbReference type="Gene3D" id="3.40.1280.10">
    <property type="match status" value="1"/>
</dbReference>
<dbReference type="PANTHER" id="PTHR30027">
    <property type="entry name" value="RIBOSOMAL RNA SMALL SUBUNIT METHYLTRANSFERASE E"/>
    <property type="match status" value="1"/>
</dbReference>
<comment type="function">
    <text evidence="10 12">Specifically methylates the N3 position of the uracil ring of uridine 1498 (m3U1498) in 16S rRNA. Acts on the fully assembled 30S ribosomal subunit.</text>
</comment>
<proteinExistence type="inferred from homology"/>
<evidence type="ECO:0000256" key="7">
    <source>
        <dbReference type="ARBA" id="ARBA00022603"/>
    </source>
</evidence>
<dbReference type="Pfam" id="PF20260">
    <property type="entry name" value="PUA_4"/>
    <property type="match status" value="1"/>
</dbReference>
<comment type="subcellular location">
    <subcellularLocation>
        <location evidence="1 12">Cytoplasm</location>
    </subcellularLocation>
</comment>
<dbReference type="OrthoDB" id="9808126at2"/>
<dbReference type="AlphaFoldDB" id="A0A7L4YSU1"/>
<evidence type="ECO:0000256" key="8">
    <source>
        <dbReference type="ARBA" id="ARBA00022679"/>
    </source>
</evidence>
<evidence type="ECO:0000313" key="15">
    <source>
        <dbReference type="EMBL" id="QHC02246.1"/>
    </source>
</evidence>
<evidence type="ECO:0000256" key="6">
    <source>
        <dbReference type="ARBA" id="ARBA00022552"/>
    </source>
</evidence>
<evidence type="ECO:0000259" key="14">
    <source>
        <dbReference type="Pfam" id="PF20260"/>
    </source>
</evidence>
<evidence type="ECO:0000313" key="16">
    <source>
        <dbReference type="Proteomes" id="UP000463857"/>
    </source>
</evidence>
<evidence type="ECO:0000256" key="4">
    <source>
        <dbReference type="ARBA" id="ARBA00013673"/>
    </source>
</evidence>
<keyword evidence="7 12" id="KW-0489">Methyltransferase</keyword>
<dbReference type="Pfam" id="PF04452">
    <property type="entry name" value="Methyltrans_RNA"/>
    <property type="match status" value="1"/>
</dbReference>
<organism evidence="15 16">
    <name type="scientific">Epidermidibacterium keratini</name>
    <dbReference type="NCBI Taxonomy" id="1891644"/>
    <lineage>
        <taxon>Bacteria</taxon>
        <taxon>Bacillati</taxon>
        <taxon>Actinomycetota</taxon>
        <taxon>Actinomycetes</taxon>
        <taxon>Sporichthyales</taxon>
        <taxon>Sporichthyaceae</taxon>
        <taxon>Epidermidibacterium</taxon>
    </lineage>
</organism>
<dbReference type="SUPFAM" id="SSF88697">
    <property type="entry name" value="PUA domain-like"/>
    <property type="match status" value="1"/>
</dbReference>
<dbReference type="InterPro" id="IPR029028">
    <property type="entry name" value="Alpha/beta_knot_MTases"/>
</dbReference>
<evidence type="ECO:0000256" key="3">
    <source>
        <dbReference type="ARBA" id="ARBA00012328"/>
    </source>
</evidence>
<dbReference type="SUPFAM" id="SSF75217">
    <property type="entry name" value="alpha/beta knot"/>
    <property type="match status" value="1"/>
</dbReference>
<keyword evidence="9 12" id="KW-0949">S-adenosyl-L-methionine</keyword>
<dbReference type="InterPro" id="IPR015947">
    <property type="entry name" value="PUA-like_sf"/>
</dbReference>
<evidence type="ECO:0000259" key="13">
    <source>
        <dbReference type="Pfam" id="PF04452"/>
    </source>
</evidence>
<dbReference type="Gene3D" id="2.40.240.20">
    <property type="entry name" value="Hypothetical PUA domain-like, domain 1"/>
    <property type="match status" value="1"/>
</dbReference>
<gene>
    <name evidence="15" type="ORF">EK0264_02860</name>
</gene>
<dbReference type="EC" id="2.1.1.193" evidence="3 12"/>
<dbReference type="GO" id="GO:0005737">
    <property type="term" value="C:cytoplasm"/>
    <property type="evidence" value="ECO:0007669"/>
    <property type="project" value="UniProtKB-SubCell"/>
</dbReference>
<dbReference type="NCBIfam" id="NF008693">
    <property type="entry name" value="PRK11713.2-3"/>
    <property type="match status" value="1"/>
</dbReference>
<dbReference type="Proteomes" id="UP000463857">
    <property type="component" value="Chromosome"/>
</dbReference>
<dbReference type="InParanoid" id="A0A7L4YSU1"/>
<comment type="similarity">
    <text evidence="2 12">Belongs to the RNA methyltransferase RsmE family.</text>
</comment>
<dbReference type="PIRSF" id="PIRSF015601">
    <property type="entry name" value="MTase_slr0722"/>
    <property type="match status" value="1"/>
</dbReference>
<evidence type="ECO:0000256" key="11">
    <source>
        <dbReference type="ARBA" id="ARBA00047944"/>
    </source>
</evidence>
<evidence type="ECO:0000256" key="2">
    <source>
        <dbReference type="ARBA" id="ARBA00005528"/>
    </source>
</evidence>
<keyword evidence="5 12" id="KW-0963">Cytoplasm</keyword>
<feature type="domain" description="Ribosomal RNA small subunit methyltransferase E methyltransferase" evidence="13">
    <location>
        <begin position="74"/>
        <end position="233"/>
    </location>
</feature>
<dbReference type="EMBL" id="CP047156">
    <property type="protein sequence ID" value="QHC02246.1"/>
    <property type="molecule type" value="Genomic_DNA"/>
</dbReference>
<evidence type="ECO:0000256" key="12">
    <source>
        <dbReference type="PIRNR" id="PIRNR015601"/>
    </source>
</evidence>
<keyword evidence="6 12" id="KW-0698">rRNA processing</keyword>
<accession>A0A7L4YSU1</accession>
<dbReference type="PANTHER" id="PTHR30027:SF3">
    <property type="entry name" value="16S RRNA (URACIL(1498)-N(3))-METHYLTRANSFERASE"/>
    <property type="match status" value="1"/>
</dbReference>
<name>A0A7L4YSU1_9ACTN</name>
<feature type="domain" description="Ribosomal RNA small subunit methyltransferase E PUA-like" evidence="14">
    <location>
        <begin position="17"/>
        <end position="63"/>
    </location>
</feature>
<dbReference type="FunCoup" id="A0A7L4YSU1">
    <property type="interactions" value="156"/>
</dbReference>
<evidence type="ECO:0000256" key="10">
    <source>
        <dbReference type="ARBA" id="ARBA00025699"/>
    </source>
</evidence>